<proteinExistence type="predicted"/>
<gene>
    <name evidence="3" type="ORF">HNY73_013205</name>
</gene>
<dbReference type="Proteomes" id="UP000807504">
    <property type="component" value="Unassembled WGS sequence"/>
</dbReference>
<feature type="compositionally biased region" description="Polar residues" evidence="1">
    <location>
        <begin position="85"/>
        <end position="96"/>
    </location>
</feature>
<evidence type="ECO:0000313" key="4">
    <source>
        <dbReference type="Proteomes" id="UP000807504"/>
    </source>
</evidence>
<sequence>MLTTVFDLPILIAIARLLSPVEDKASICPLSRSVNFLPFAIFTKITNTSKQRMTNMKIAVLSQASSYNGNSNPPPEPNPPRIVTRLNSAEVNNTSPRKSDVPAHANRPSLSRVTLVPSRGLGDSWKQKRTELNPPLPVKMNPWGGSTDLRADPSGVPRKEFGNRKYFSSCQKSEENGFLLSGFG</sequence>
<keyword evidence="2" id="KW-0732">Signal</keyword>
<feature type="chain" id="PRO_5035734757" evidence="2">
    <location>
        <begin position="18"/>
        <end position="184"/>
    </location>
</feature>
<protein>
    <submittedName>
        <fullName evidence="3">Uncharacterized protein</fullName>
    </submittedName>
</protein>
<organism evidence="3 4">
    <name type="scientific">Argiope bruennichi</name>
    <name type="common">Wasp spider</name>
    <name type="synonym">Aranea bruennichi</name>
    <dbReference type="NCBI Taxonomy" id="94029"/>
    <lineage>
        <taxon>Eukaryota</taxon>
        <taxon>Metazoa</taxon>
        <taxon>Ecdysozoa</taxon>
        <taxon>Arthropoda</taxon>
        <taxon>Chelicerata</taxon>
        <taxon>Arachnida</taxon>
        <taxon>Araneae</taxon>
        <taxon>Araneomorphae</taxon>
        <taxon>Entelegynae</taxon>
        <taxon>Araneoidea</taxon>
        <taxon>Araneidae</taxon>
        <taxon>Argiope</taxon>
    </lineage>
</organism>
<evidence type="ECO:0000313" key="3">
    <source>
        <dbReference type="EMBL" id="KAF8782982.1"/>
    </source>
</evidence>
<dbReference type="AlphaFoldDB" id="A0A8T0F374"/>
<accession>A0A8T0F374</accession>
<reference evidence="3" key="1">
    <citation type="journal article" date="2020" name="bioRxiv">
        <title>Chromosome-level reference genome of the European wasp spider Argiope bruennichi: a resource for studies on range expansion and evolutionary adaptation.</title>
        <authorList>
            <person name="Sheffer M.M."/>
            <person name="Hoppe A."/>
            <person name="Krehenwinkel H."/>
            <person name="Uhl G."/>
            <person name="Kuss A.W."/>
            <person name="Jensen L."/>
            <person name="Jensen C."/>
            <person name="Gillespie R.G."/>
            <person name="Hoff K.J."/>
            <person name="Prost S."/>
        </authorList>
    </citation>
    <scope>NUCLEOTIDE SEQUENCE</scope>
</reference>
<reference evidence="3" key="2">
    <citation type="submission" date="2020-06" db="EMBL/GenBank/DDBJ databases">
        <authorList>
            <person name="Sheffer M."/>
        </authorList>
    </citation>
    <scope>NUCLEOTIDE SEQUENCE</scope>
</reference>
<name>A0A8T0F374_ARGBR</name>
<feature type="region of interest" description="Disordered" evidence="1">
    <location>
        <begin position="66"/>
        <end position="162"/>
    </location>
</feature>
<evidence type="ECO:0000256" key="2">
    <source>
        <dbReference type="SAM" id="SignalP"/>
    </source>
</evidence>
<feature type="signal peptide" evidence="2">
    <location>
        <begin position="1"/>
        <end position="17"/>
    </location>
</feature>
<evidence type="ECO:0000256" key="1">
    <source>
        <dbReference type="SAM" id="MobiDB-lite"/>
    </source>
</evidence>
<dbReference type="EMBL" id="JABXBU010001863">
    <property type="protein sequence ID" value="KAF8782982.1"/>
    <property type="molecule type" value="Genomic_DNA"/>
</dbReference>
<comment type="caution">
    <text evidence="3">The sequence shown here is derived from an EMBL/GenBank/DDBJ whole genome shotgun (WGS) entry which is preliminary data.</text>
</comment>
<keyword evidence="4" id="KW-1185">Reference proteome</keyword>